<comment type="similarity">
    <text evidence="4 12">Belongs to the 2-oxoacid dehydrogenase family.</text>
</comment>
<feature type="domain" description="Lipoyl-binding" evidence="14">
    <location>
        <begin position="158"/>
        <end position="232"/>
    </location>
</feature>
<protein>
    <recommendedName>
        <fullName evidence="6 12">Dihydrolipoyllysine-residue succinyltransferase component of 2-oxoglutarate dehydrogenase complex</fullName>
        <ecNumber evidence="5 12">2.3.1.61</ecNumber>
    </recommendedName>
    <alternativeName>
        <fullName evidence="12">2-oxoglutarate dehydrogenase complex component E2</fullName>
    </alternativeName>
</protein>
<evidence type="ECO:0000313" key="17">
    <source>
        <dbReference type="Proteomes" id="UP000240357"/>
    </source>
</evidence>
<comment type="caution">
    <text evidence="16">The sequence shown here is derived from an EMBL/GenBank/DDBJ whole genome shotgun (WGS) entry which is preliminary data.</text>
</comment>
<feature type="region of interest" description="Disordered" evidence="13">
    <location>
        <begin position="81"/>
        <end position="153"/>
    </location>
</feature>
<dbReference type="SUPFAM" id="SSF47005">
    <property type="entry name" value="Peripheral subunit-binding domain of 2-oxo acid dehydrogenase complex"/>
    <property type="match status" value="1"/>
</dbReference>
<evidence type="ECO:0000256" key="12">
    <source>
        <dbReference type="RuleBase" id="RU361138"/>
    </source>
</evidence>
<evidence type="ECO:0000256" key="4">
    <source>
        <dbReference type="ARBA" id="ARBA00007317"/>
    </source>
</evidence>
<name>A0A2T2YHC9_9BACT</name>
<feature type="compositionally biased region" description="Low complexity" evidence="13">
    <location>
        <begin position="81"/>
        <end position="95"/>
    </location>
</feature>
<comment type="cofactor">
    <cofactor evidence="1">
        <name>(R)-lipoate</name>
        <dbReference type="ChEBI" id="CHEBI:83088"/>
    </cofactor>
</comment>
<dbReference type="InterPro" id="IPR003016">
    <property type="entry name" value="2-oxoA_DH_lipoyl-BS"/>
</dbReference>
<dbReference type="GO" id="GO:0033512">
    <property type="term" value="P:L-lysine catabolic process to acetyl-CoA via saccharopine"/>
    <property type="evidence" value="ECO:0007669"/>
    <property type="project" value="UniProtKB-UniRule"/>
</dbReference>
<evidence type="ECO:0000259" key="15">
    <source>
        <dbReference type="PROSITE" id="PS51826"/>
    </source>
</evidence>
<dbReference type="InterPro" id="IPR050537">
    <property type="entry name" value="2-oxoacid_dehydrogenase"/>
</dbReference>
<dbReference type="InterPro" id="IPR036625">
    <property type="entry name" value="E3-bd_dom_sf"/>
</dbReference>
<dbReference type="OrthoDB" id="9805770at2"/>
<reference evidence="16 17" key="1">
    <citation type="submission" date="2018-03" db="EMBL/GenBank/DDBJ databases">
        <title>Adhaeribacter sp. HMF7605 Genome sequencing and assembly.</title>
        <authorList>
            <person name="Kang H."/>
            <person name="Kang J."/>
            <person name="Cha I."/>
            <person name="Kim H."/>
            <person name="Joh K."/>
        </authorList>
    </citation>
    <scope>NUCLEOTIDE SEQUENCE [LARGE SCALE GENOMIC DNA]</scope>
    <source>
        <strain evidence="16 17">HMF7605</strain>
    </source>
</reference>
<proteinExistence type="inferred from homology"/>
<keyword evidence="8 12" id="KW-0808">Transferase</keyword>
<dbReference type="InterPro" id="IPR000089">
    <property type="entry name" value="Biotin_lipoyl"/>
</dbReference>
<dbReference type="SUPFAM" id="SSF51230">
    <property type="entry name" value="Single hybrid motif"/>
    <property type="match status" value="2"/>
</dbReference>
<sequence length="571" mass="59526">MSLEVKVPVVGESITEVTIAKWLKKDGDQVAMDEVICELESDKATFELPAEGAGILRIKVGEGETIPIGTVLCSIEDGASSNGTGPAAAGTTAESKGSGSGYGGAVAESQPAEAQTITDPQGTPAAEKAPVAESSYNPVSTNNNPQAGNAAVTAKGGTKEIKIPTVGESITEVTIAKWLKKDGELVALDEVICELESDKATFELPAEVAGTLHIVAQEGATVPVGAVICTIESTTGAVSGAPATSAPAAAPQPAQAAAATNGGAQTYASGTPSPAAGKILAEKGINVTDVVGSGRDGRITKEDAVGAQTKPAAPAPPPVPAAAPTAPQTASGPVAAPGSRNQRRERMSSLRKTVARRLVAVKNETAMLTTFNEVDMKPIMDIRAKYKDKFKEKFEVNLGFMSFFVKACTVALQEWPAVNAQIEENELVYNDFCDISIAVSAPKGLVVPVIRNAESLSLDGIEKEVVRLAKKARENKISIEEMTGGTFTITNGGVFGSMMSTPIINAPQSAILGMHNIVNRPIAINDQVVIRPMMYVALSYDHRIIDGRESVSFLVRVKELLEDPMRLLIGV</sequence>
<dbReference type="Pfam" id="PF00198">
    <property type="entry name" value="2-oxoacid_dh"/>
    <property type="match status" value="1"/>
</dbReference>
<dbReference type="Pfam" id="PF00364">
    <property type="entry name" value="Biotin_lipoyl"/>
    <property type="match status" value="2"/>
</dbReference>
<dbReference type="PROSITE" id="PS50968">
    <property type="entry name" value="BIOTINYL_LIPOYL"/>
    <property type="match status" value="2"/>
</dbReference>
<comment type="pathway">
    <text evidence="3 12">Amino-acid degradation; L-lysine degradation via saccharopine pathway; glutaryl-CoA from L-lysine: step 6/6.</text>
</comment>
<dbReference type="AlphaFoldDB" id="A0A2T2YHC9"/>
<dbReference type="PROSITE" id="PS51826">
    <property type="entry name" value="PSBD"/>
    <property type="match status" value="1"/>
</dbReference>
<feature type="compositionally biased region" description="Polar residues" evidence="13">
    <location>
        <begin position="112"/>
        <end position="121"/>
    </location>
</feature>
<dbReference type="PROSITE" id="PS00189">
    <property type="entry name" value="LIPOYL"/>
    <property type="match status" value="2"/>
</dbReference>
<keyword evidence="10 12" id="KW-0012">Acyltransferase</keyword>
<evidence type="ECO:0000256" key="3">
    <source>
        <dbReference type="ARBA" id="ARBA00005145"/>
    </source>
</evidence>
<feature type="region of interest" description="Disordered" evidence="13">
    <location>
        <begin position="238"/>
        <end position="270"/>
    </location>
</feature>
<dbReference type="FunFam" id="3.30.559.10:FF:000007">
    <property type="entry name" value="Dihydrolipoamide acetyltransferase component of pyruvate dehydrogenase complex"/>
    <property type="match status" value="1"/>
</dbReference>
<dbReference type="GO" id="GO:0045252">
    <property type="term" value="C:oxoglutarate dehydrogenase complex"/>
    <property type="evidence" value="ECO:0007669"/>
    <property type="project" value="UniProtKB-UniRule"/>
</dbReference>
<evidence type="ECO:0000256" key="5">
    <source>
        <dbReference type="ARBA" id="ARBA00012945"/>
    </source>
</evidence>
<dbReference type="EC" id="2.3.1.61" evidence="5 12"/>
<dbReference type="InterPro" id="IPR011053">
    <property type="entry name" value="Single_hybrid_motif"/>
</dbReference>
<feature type="compositionally biased region" description="Low complexity" evidence="13">
    <location>
        <begin position="238"/>
        <end position="268"/>
    </location>
</feature>
<evidence type="ECO:0000256" key="13">
    <source>
        <dbReference type="SAM" id="MobiDB-lite"/>
    </source>
</evidence>
<dbReference type="EMBL" id="PYFT01000001">
    <property type="protein sequence ID" value="PSR54914.1"/>
    <property type="molecule type" value="Genomic_DNA"/>
</dbReference>
<dbReference type="Pfam" id="PF02817">
    <property type="entry name" value="E3_binding"/>
    <property type="match status" value="1"/>
</dbReference>
<dbReference type="InterPro" id="IPR004167">
    <property type="entry name" value="PSBD"/>
</dbReference>
<keyword evidence="9 12" id="KW-0450">Lipoyl</keyword>
<feature type="compositionally biased region" description="Polar residues" evidence="13">
    <location>
        <begin position="134"/>
        <end position="147"/>
    </location>
</feature>
<dbReference type="RefSeq" id="WP_106931039.1">
    <property type="nucleotide sequence ID" value="NZ_PYFT01000001.1"/>
</dbReference>
<comment type="function">
    <text evidence="2 12">E2 component of the 2-oxoglutarate dehydrogenase (OGDH) complex which catalyzes the second step in the conversion of 2-oxoglutarate to succinyl-CoA and CO(2).</text>
</comment>
<dbReference type="Gene3D" id="2.40.50.100">
    <property type="match status" value="2"/>
</dbReference>
<feature type="domain" description="Lipoyl-binding" evidence="14">
    <location>
        <begin position="2"/>
        <end position="76"/>
    </location>
</feature>
<evidence type="ECO:0000256" key="6">
    <source>
        <dbReference type="ARBA" id="ARBA00019511"/>
    </source>
</evidence>
<dbReference type="PANTHER" id="PTHR43416:SF5">
    <property type="entry name" value="DIHYDROLIPOYLLYSINE-RESIDUE SUCCINYLTRANSFERASE COMPONENT OF 2-OXOGLUTARATE DEHYDROGENASE COMPLEX, MITOCHONDRIAL"/>
    <property type="match status" value="1"/>
</dbReference>
<keyword evidence="7 12" id="KW-0816">Tricarboxylic acid cycle</keyword>
<dbReference type="SUPFAM" id="SSF52777">
    <property type="entry name" value="CoA-dependent acyltransferases"/>
    <property type="match status" value="1"/>
</dbReference>
<dbReference type="InterPro" id="IPR006255">
    <property type="entry name" value="SucB"/>
</dbReference>
<organism evidence="16 17">
    <name type="scientific">Adhaeribacter arboris</name>
    <dbReference type="NCBI Taxonomy" id="2072846"/>
    <lineage>
        <taxon>Bacteria</taxon>
        <taxon>Pseudomonadati</taxon>
        <taxon>Bacteroidota</taxon>
        <taxon>Cytophagia</taxon>
        <taxon>Cytophagales</taxon>
        <taxon>Hymenobacteraceae</taxon>
        <taxon>Adhaeribacter</taxon>
    </lineage>
</organism>
<evidence type="ECO:0000259" key="14">
    <source>
        <dbReference type="PROSITE" id="PS50968"/>
    </source>
</evidence>
<evidence type="ECO:0000256" key="9">
    <source>
        <dbReference type="ARBA" id="ARBA00022823"/>
    </source>
</evidence>
<accession>A0A2T2YHC9</accession>
<dbReference type="NCBIfam" id="NF004309">
    <property type="entry name" value="PRK05704.1"/>
    <property type="match status" value="1"/>
</dbReference>
<keyword evidence="17" id="KW-1185">Reference proteome</keyword>
<evidence type="ECO:0000256" key="1">
    <source>
        <dbReference type="ARBA" id="ARBA00001938"/>
    </source>
</evidence>
<gene>
    <name evidence="16" type="ORF">AHMF7605_16100</name>
</gene>
<evidence type="ECO:0000256" key="11">
    <source>
        <dbReference type="ARBA" id="ARBA00052761"/>
    </source>
</evidence>
<dbReference type="Proteomes" id="UP000240357">
    <property type="component" value="Unassembled WGS sequence"/>
</dbReference>
<dbReference type="UniPathway" id="UPA00868">
    <property type="reaction ID" value="UER00840"/>
</dbReference>
<evidence type="ECO:0000256" key="7">
    <source>
        <dbReference type="ARBA" id="ARBA00022532"/>
    </source>
</evidence>
<dbReference type="Gene3D" id="4.10.320.10">
    <property type="entry name" value="E3-binding domain"/>
    <property type="match status" value="1"/>
</dbReference>
<dbReference type="GO" id="GO:0004149">
    <property type="term" value="F:dihydrolipoyllysine-residue succinyltransferase activity"/>
    <property type="evidence" value="ECO:0007669"/>
    <property type="project" value="UniProtKB-UniRule"/>
</dbReference>
<evidence type="ECO:0000256" key="10">
    <source>
        <dbReference type="ARBA" id="ARBA00023315"/>
    </source>
</evidence>
<dbReference type="NCBIfam" id="TIGR01347">
    <property type="entry name" value="sucB"/>
    <property type="match status" value="1"/>
</dbReference>
<evidence type="ECO:0000256" key="2">
    <source>
        <dbReference type="ARBA" id="ARBA00004052"/>
    </source>
</evidence>
<evidence type="ECO:0000313" key="16">
    <source>
        <dbReference type="EMBL" id="PSR54914.1"/>
    </source>
</evidence>
<dbReference type="GO" id="GO:0006099">
    <property type="term" value="P:tricarboxylic acid cycle"/>
    <property type="evidence" value="ECO:0007669"/>
    <property type="project" value="UniProtKB-UniRule"/>
</dbReference>
<comment type="catalytic activity">
    <reaction evidence="11 12">
        <text>N(6)-[(R)-dihydrolipoyl]-L-lysyl-[protein] + succinyl-CoA = N(6)-[(R)-S(8)-succinyldihydrolipoyl]-L-lysyl-[protein] + CoA</text>
        <dbReference type="Rhea" id="RHEA:15213"/>
        <dbReference type="Rhea" id="RHEA-COMP:10475"/>
        <dbReference type="Rhea" id="RHEA-COMP:20092"/>
        <dbReference type="ChEBI" id="CHEBI:57287"/>
        <dbReference type="ChEBI" id="CHEBI:57292"/>
        <dbReference type="ChEBI" id="CHEBI:83100"/>
        <dbReference type="ChEBI" id="CHEBI:83120"/>
        <dbReference type="EC" id="2.3.1.61"/>
    </reaction>
</comment>
<feature type="domain" description="Peripheral subunit-binding (PSBD)" evidence="15">
    <location>
        <begin position="271"/>
        <end position="308"/>
    </location>
</feature>
<feature type="region of interest" description="Disordered" evidence="13">
    <location>
        <begin position="305"/>
        <end position="350"/>
    </location>
</feature>
<dbReference type="InterPro" id="IPR023213">
    <property type="entry name" value="CAT-like_dom_sf"/>
</dbReference>
<dbReference type="PANTHER" id="PTHR43416">
    <property type="entry name" value="DIHYDROLIPOYLLYSINE-RESIDUE SUCCINYLTRANSFERASE COMPONENT OF 2-OXOGLUTARATE DEHYDROGENASE COMPLEX, MITOCHONDRIAL-RELATED"/>
    <property type="match status" value="1"/>
</dbReference>
<evidence type="ECO:0000256" key="8">
    <source>
        <dbReference type="ARBA" id="ARBA00022679"/>
    </source>
</evidence>
<dbReference type="CDD" id="cd06849">
    <property type="entry name" value="lipoyl_domain"/>
    <property type="match status" value="2"/>
</dbReference>
<dbReference type="Gene3D" id="3.30.559.10">
    <property type="entry name" value="Chloramphenicol acetyltransferase-like domain"/>
    <property type="match status" value="1"/>
</dbReference>
<dbReference type="InterPro" id="IPR001078">
    <property type="entry name" value="2-oxoacid_DH_actylTfrase"/>
</dbReference>